<name>A0A3N2CRE5_9ACTN</name>
<dbReference type="AlphaFoldDB" id="A0A3N2CRE5"/>
<reference evidence="1 2" key="1">
    <citation type="submission" date="2018-11" db="EMBL/GenBank/DDBJ databases">
        <title>Sequencing the genomes of 1000 actinobacteria strains.</title>
        <authorList>
            <person name="Klenk H.-P."/>
        </authorList>
    </citation>
    <scope>NUCLEOTIDE SEQUENCE [LARGE SCALE GENOMIC DNA]</scope>
    <source>
        <strain evidence="1 2">DSM 12652</strain>
    </source>
</reference>
<dbReference type="RefSeq" id="WP_123389295.1">
    <property type="nucleotide sequence ID" value="NZ_RKHO01000001.1"/>
</dbReference>
<dbReference type="SUPFAM" id="SSF54637">
    <property type="entry name" value="Thioesterase/thiol ester dehydrase-isomerase"/>
    <property type="match status" value="1"/>
</dbReference>
<dbReference type="OrthoDB" id="793353at2"/>
<accession>A0A3N2CRE5</accession>
<keyword evidence="2" id="KW-1185">Reference proteome</keyword>
<dbReference type="Gene3D" id="3.10.129.10">
    <property type="entry name" value="Hotdog Thioesterase"/>
    <property type="match status" value="1"/>
</dbReference>
<dbReference type="InterPro" id="IPR029069">
    <property type="entry name" value="HotDog_dom_sf"/>
</dbReference>
<dbReference type="InterPro" id="IPR027961">
    <property type="entry name" value="DUF4442"/>
</dbReference>
<dbReference type="Pfam" id="PF14539">
    <property type="entry name" value="DUF4442"/>
    <property type="match status" value="1"/>
</dbReference>
<protein>
    <submittedName>
        <fullName evidence="1">Uncharacterized protein DUF4442</fullName>
    </submittedName>
</protein>
<comment type="caution">
    <text evidence="1">The sequence shown here is derived from an EMBL/GenBank/DDBJ whole genome shotgun (WGS) entry which is preliminary data.</text>
</comment>
<dbReference type="Proteomes" id="UP000281738">
    <property type="component" value="Unassembled WGS sequence"/>
</dbReference>
<dbReference type="EMBL" id="RKHO01000001">
    <property type="protein sequence ID" value="ROR90090.1"/>
    <property type="molecule type" value="Genomic_DNA"/>
</dbReference>
<evidence type="ECO:0000313" key="1">
    <source>
        <dbReference type="EMBL" id="ROR90090.1"/>
    </source>
</evidence>
<gene>
    <name evidence="1" type="ORF">EDD33_0925</name>
</gene>
<proteinExistence type="predicted"/>
<evidence type="ECO:0000313" key="2">
    <source>
        <dbReference type="Proteomes" id="UP000281738"/>
    </source>
</evidence>
<organism evidence="1 2">
    <name type="scientific">Nocardioides aurantiacus</name>
    <dbReference type="NCBI Taxonomy" id="86796"/>
    <lineage>
        <taxon>Bacteria</taxon>
        <taxon>Bacillati</taxon>
        <taxon>Actinomycetota</taxon>
        <taxon>Actinomycetes</taxon>
        <taxon>Propionibacteriales</taxon>
        <taxon>Nocardioidaceae</taxon>
        <taxon>Nocardioides</taxon>
    </lineage>
</organism>
<sequence>MSRVLDLHRASTSLPLVGPLVGERLFSFAFSQVAPYFWSIRPRFTVIEPHHAEVVIPKRRAVKNHIGTVHAIALCNGLEAAMGVLAEATIPTGKRWIPKGMEVAYTAKATSDITCHADTDPAQWSDAALPAEGGEVAVRVKGVRTDGTVVIEGVIRLWVTPER</sequence>